<sequence>MKKQYLFSHLMGFIEGKVVDGTATPEEEYLYQDYKWYGKINKQSFTYRSLVNQYLNSEY</sequence>
<evidence type="ECO:0000313" key="1">
    <source>
        <dbReference type="EMBL" id="MDF4194799.1"/>
    </source>
</evidence>
<name>A0AAP3YGL1_BACAM</name>
<gene>
    <name evidence="1" type="ORF">PV946_13655</name>
</gene>
<reference evidence="1" key="1">
    <citation type="submission" date="2023-02" db="EMBL/GenBank/DDBJ databases">
        <title>Draft Whole-Genome Sequences of Bacillus Strains of Potential Probiotic for Poultry.</title>
        <authorList>
            <person name="Ma L.M."/>
            <person name="Lopez-Guerra N."/>
            <person name="Zhang G."/>
        </authorList>
    </citation>
    <scope>NUCLEOTIDE SEQUENCE</scope>
    <source>
        <strain evidence="1">OSU1013-24</strain>
    </source>
</reference>
<proteinExistence type="predicted"/>
<dbReference type="RefSeq" id="WP_014417885.1">
    <property type="nucleotide sequence ID" value="NZ_CP071042.1"/>
</dbReference>
<dbReference type="EMBL" id="JARKHX010000004">
    <property type="protein sequence ID" value="MDF4194799.1"/>
    <property type="molecule type" value="Genomic_DNA"/>
</dbReference>
<organism evidence="1 2">
    <name type="scientific">Bacillus amyloliquefaciens</name>
    <name type="common">Bacillus velezensis</name>
    <dbReference type="NCBI Taxonomy" id="1390"/>
    <lineage>
        <taxon>Bacteria</taxon>
        <taxon>Bacillati</taxon>
        <taxon>Bacillota</taxon>
        <taxon>Bacilli</taxon>
        <taxon>Bacillales</taxon>
        <taxon>Bacillaceae</taxon>
        <taxon>Bacillus</taxon>
        <taxon>Bacillus amyloliquefaciens group</taxon>
    </lineage>
</organism>
<accession>A0AAP3YGL1</accession>
<protein>
    <submittedName>
        <fullName evidence="1">Uncharacterized protein</fullName>
    </submittedName>
</protein>
<comment type="caution">
    <text evidence="1">The sequence shown here is derived from an EMBL/GenBank/DDBJ whole genome shotgun (WGS) entry which is preliminary data.</text>
</comment>
<evidence type="ECO:0000313" key="2">
    <source>
        <dbReference type="Proteomes" id="UP001222377"/>
    </source>
</evidence>
<dbReference type="Proteomes" id="UP001222377">
    <property type="component" value="Unassembled WGS sequence"/>
</dbReference>
<dbReference type="AlphaFoldDB" id="A0AAP3YGL1"/>